<dbReference type="PANTHER" id="PTHR40094:SF1">
    <property type="entry name" value="UBIQUITIN DOMAIN-CONTAINING PROTEIN"/>
    <property type="match status" value="1"/>
</dbReference>
<dbReference type="InterPro" id="IPR041462">
    <property type="entry name" value="Bact_A2M_MG6"/>
</dbReference>
<reference evidence="7" key="1">
    <citation type="submission" date="2012-02" db="EMBL/GenBank/DDBJ databases">
        <title>The complete genome of Frateuria aurantia DSM 6220.</title>
        <authorList>
            <consortium name="US DOE Joint Genome Institute (JGI-PGF)"/>
            <person name="Lucas S."/>
            <person name="Copeland A."/>
            <person name="Lapidus A."/>
            <person name="Glavina del Rio T."/>
            <person name="Dalin E."/>
            <person name="Tice H."/>
            <person name="Bruce D."/>
            <person name="Goodwin L."/>
            <person name="Pitluck S."/>
            <person name="Peters L."/>
            <person name="Ovchinnikova G."/>
            <person name="Teshima H."/>
            <person name="Kyrpides N."/>
            <person name="Mavromatis K."/>
            <person name="Ivanova N."/>
            <person name="Brettin T."/>
            <person name="Detter J.C."/>
            <person name="Han C."/>
            <person name="Larimer F."/>
            <person name="Land M."/>
            <person name="Hauser L."/>
            <person name="Markowitz V."/>
            <person name="Cheng J.-F."/>
            <person name="Hugenholtz P."/>
            <person name="Woyke T."/>
            <person name="Wu D."/>
            <person name="Brambilla E."/>
            <person name="Klenk H.-P."/>
            <person name="Eisen J.A."/>
        </authorList>
    </citation>
    <scope>NUCLEOTIDE SEQUENCE</scope>
    <source>
        <strain evidence="7">DSM 6220</strain>
    </source>
</reference>
<evidence type="ECO:0000256" key="1">
    <source>
        <dbReference type="ARBA" id="ARBA00010556"/>
    </source>
</evidence>
<feature type="domain" description="Alpha-2-macroglobulin" evidence="6">
    <location>
        <begin position="963"/>
        <end position="1052"/>
    </location>
</feature>
<comment type="similarity">
    <text evidence="1">Belongs to the protease inhibitor I39 (alpha-2-macroglobulin) family. Bacterial alpha-2-macroglobulin subfamily.</text>
</comment>
<dbReference type="Pfam" id="PF21142">
    <property type="entry name" value="A2M_bMG2"/>
    <property type="match status" value="1"/>
</dbReference>
<dbReference type="PIRSF" id="PIRSF038980">
    <property type="entry name" value="A2M_bac"/>
    <property type="match status" value="1"/>
</dbReference>
<dbReference type="InterPro" id="IPR011625">
    <property type="entry name" value="A2M_N_BRD"/>
</dbReference>
<dbReference type="InterPro" id="IPR021868">
    <property type="entry name" value="Alpha_2_Macroglob_MG3"/>
</dbReference>
<dbReference type="HOGENOM" id="CLU_000965_1_0_6"/>
<keyword evidence="8" id="KW-1185">Reference proteome</keyword>
<dbReference type="InterPro" id="IPR047565">
    <property type="entry name" value="Alpha-macroglob_thiol-ester_cl"/>
</dbReference>
<dbReference type="Gene3D" id="2.60.40.1930">
    <property type="match status" value="1"/>
</dbReference>
<dbReference type="InterPro" id="IPR008930">
    <property type="entry name" value="Terpenoid_cyclase/PrenylTrfase"/>
</dbReference>
<dbReference type="Gene3D" id="1.50.10.20">
    <property type="match status" value="1"/>
</dbReference>
<dbReference type="Pfam" id="PF07703">
    <property type="entry name" value="A2M_BRD"/>
    <property type="match status" value="1"/>
</dbReference>
<dbReference type="SMART" id="SM01360">
    <property type="entry name" value="A2M"/>
    <property type="match status" value="1"/>
</dbReference>
<dbReference type="Pfam" id="PF17973">
    <property type="entry name" value="bMG10"/>
    <property type="match status" value="1"/>
</dbReference>
<dbReference type="RefSeq" id="WP_014404195.1">
    <property type="nucleotide sequence ID" value="NC_017033.1"/>
</dbReference>
<dbReference type="InterPro" id="IPR041203">
    <property type="entry name" value="Bact_A2M_MG5"/>
</dbReference>
<dbReference type="InterPro" id="IPR041246">
    <property type="entry name" value="Bact_MG10"/>
</dbReference>
<evidence type="ECO:0000259" key="5">
    <source>
        <dbReference type="SMART" id="SM01359"/>
    </source>
</evidence>
<protein>
    <recommendedName>
        <fullName evidence="3">Alpha-2-macroglobulin</fullName>
    </recommendedName>
</protein>
<name>H8L137_FRAAD</name>
<dbReference type="Pfam" id="PF00207">
    <property type="entry name" value="A2M"/>
    <property type="match status" value="1"/>
</dbReference>
<dbReference type="EMBL" id="CP003350">
    <property type="protein sequence ID" value="AFC87192.1"/>
    <property type="molecule type" value="Genomic_DNA"/>
</dbReference>
<accession>H8L137</accession>
<dbReference type="InterPro" id="IPR026284">
    <property type="entry name" value="A2MG_proteobact"/>
</dbReference>
<dbReference type="CDD" id="cd02891">
    <property type="entry name" value="A2M_like"/>
    <property type="match status" value="1"/>
</dbReference>
<comment type="function">
    <text evidence="3">Protects the bacterial cell from host peptidases.</text>
</comment>
<evidence type="ECO:0000256" key="2">
    <source>
        <dbReference type="ARBA" id="ARBA00022729"/>
    </source>
</evidence>
<feature type="signal peptide" evidence="4">
    <location>
        <begin position="1"/>
        <end position="32"/>
    </location>
</feature>
<dbReference type="InterPro" id="IPR001599">
    <property type="entry name" value="Macroglobln_a2"/>
</dbReference>
<dbReference type="eggNOG" id="COG2373">
    <property type="taxonomic scope" value="Bacteria"/>
</dbReference>
<dbReference type="InterPro" id="IPR011626">
    <property type="entry name" value="Alpha-macroglobulin_TED"/>
</dbReference>
<dbReference type="STRING" id="767434.Fraau_2858"/>
<feature type="chain" id="PRO_5003614111" description="Alpha-2-macroglobulin" evidence="4">
    <location>
        <begin position="33"/>
        <end position="1658"/>
    </location>
</feature>
<dbReference type="GO" id="GO:0004866">
    <property type="term" value="F:endopeptidase inhibitor activity"/>
    <property type="evidence" value="ECO:0007669"/>
    <property type="project" value="UniProtKB-UniRule"/>
</dbReference>
<evidence type="ECO:0000256" key="4">
    <source>
        <dbReference type="SAM" id="SignalP"/>
    </source>
</evidence>
<dbReference type="Pfam" id="PF17972">
    <property type="entry name" value="bMG5"/>
    <property type="match status" value="1"/>
</dbReference>
<dbReference type="InterPro" id="IPR051802">
    <property type="entry name" value="YfhM-like"/>
</dbReference>
<sequence>MRTRAPSPRGSRSWGLGLLLALLTACSSHQPAAVPAVQGGSPTPAASAHRSTAPFALVRAGADSGDTRTALLLTFNRRLDQGQAFDQRIAVTDARGAVVSGSWSLQDGGKSLRFPFVQADRHYHLVLRPELLTAEGHRLGQTLTRDIYSGDLPAAVGFASSGSVLPARGSRGLPVVSVNTDDADIEFFRVREDALSDLFCSYPDNRHREAYDLDHPVNRWDHCADDSRPRRGLTELGDPVYANHYRLPAERNVRSTTYIPIQKVDELARPGVYMAALKRGGSFSAGYDTAVFFVSDLGLHLRVYHDQVLLHVASLHDGKPVAHVAVQINDQAGRVKVRAETDGNGQALIAYRLVPSDVLIARKDTDVSVLPFNRPALDVSNFDISGRREVPVEVYAWSGRDLYRPGETLHASALLRDQDGKPVPAQPLFIRLLQPDGRPLVDRRLEPGDLNAFQLSQTLPEDAPTGLWRLEWRMDPVSKQALQSLPFHVEDFLPERLKLQLSSPQARLQPSRPWQLSVKASYLYGAPAAGNRFAAKLLLTPEVHPVPGMPDTFFGNPYIALPKGPQDALDTRLDTQGHLDAGLPMPAEVKPVAPIHARVFGSVYENGGRTVSRQLDQIYWPASSLVGIRPLFDPGQGAAGNGRAGFEIMRIQADGKPVAGRHLHVRLQAEIRDFYWLYEHGDDWTSNANLRLETVAEQDVDVAAGQPARLDLPVAWGGYRLTVEDPQTGLSTVFPFFAGYSWQDQNLGKEARPDKVKLALDKARYRVGDTMKVTVTPPQEGPGLLLVESDHLLYARDIQARAGASFEIPVGKDWQRHDVYVTALVFRGGDARERTTPARAVGIAHVAMDRDDRRIPLSLQAPATMRPEQALDIAVQAKGLAGQRAYVSLSAVDEGVLNITDYPLPDAWAWMFAQRGLSVDAYDLYGRVIEALAGGEARLRYGGDMSGKGLPHVVGLNPKVQVVDLFSGPVRFDAGGRARLQVQVPDFNGRLRLAALAYTDQRYGSAEGHVTVRAPLVLEASTPRVMARGDQAEISLDLRNLSGKDGTAIFRVETRGPVKVDARPHHVVLKNGASATVNLPLSAEAGVAVAALDIHAQLNDYRITRHLELAVRSAWPEVRNSRSLVLEPGKPVALGASGMAGLQASTVQARLSLSTLPPLPYAAALHDLLRYPYGCIEQTTSKGFAALWLDPAQARRLGVTDITEAARQSAVEGALARIASFQASNGHFSFWGGQSPVQTFMTPYVVDFMLDAREAGFAVPQNVLQKSLQRLSDDLLAGGHPYYGREYHDQLRIADEAYSGLVLARVNRAPLGTLRAIFDNERDKLVAPLPLVQLGVALKLMGDHGRAQQAISEAFAWHKPRPWYVGDYGSELRDLGVMVALTHTYGLARPEYDAKLIDWARQTATAVHGGKGAPWSWSRLSTQEQLAILRVAHAFPDNASAALQAGLQIGGKTVAVPGDHDLWSRALTPAELSAGVIVRATGQRPVFASLDVAGIPLQAPAADHGQIDIQRHWFTVDGQPWQAGPLVEGQALIVELSLQSKQALPDALVTDLVPGGLEIENLHLAGEDAWQGVVVDGVPLQQRANAAELRHEEYRSDRYAAALSLYPGRTARLFYLVRAVTPGRYTVPPPLVEDMYRPAIRGLGARLIQSITVREPGR</sequence>
<dbReference type="Pfam" id="PF17970">
    <property type="entry name" value="bMG1"/>
    <property type="match status" value="1"/>
</dbReference>
<organism evidence="7 8">
    <name type="scientific">Frateuria aurantia (strain ATCC 33424 / DSM 6220 / KCTC 2777 / LMG 1558 / NBRC 3245 / NCIMB 13370)</name>
    <name type="common">Acetobacter aurantius</name>
    <dbReference type="NCBI Taxonomy" id="767434"/>
    <lineage>
        <taxon>Bacteria</taxon>
        <taxon>Pseudomonadati</taxon>
        <taxon>Pseudomonadota</taxon>
        <taxon>Gammaproteobacteria</taxon>
        <taxon>Lysobacterales</taxon>
        <taxon>Rhodanobacteraceae</taxon>
        <taxon>Frateuria</taxon>
    </lineage>
</organism>
<dbReference type="SMART" id="SM01359">
    <property type="entry name" value="A2M_N_2"/>
    <property type="match status" value="1"/>
</dbReference>
<dbReference type="KEGG" id="fau:Fraau_2858"/>
<dbReference type="GO" id="GO:0005615">
    <property type="term" value="C:extracellular space"/>
    <property type="evidence" value="ECO:0007669"/>
    <property type="project" value="InterPro"/>
</dbReference>
<gene>
    <name evidence="7" type="ordered locus">Fraau_2858</name>
</gene>
<dbReference type="Pfam" id="PF07678">
    <property type="entry name" value="TED_complement"/>
    <property type="match status" value="1"/>
</dbReference>
<dbReference type="PROSITE" id="PS51257">
    <property type="entry name" value="PROKAR_LIPOPROTEIN"/>
    <property type="match status" value="1"/>
</dbReference>
<dbReference type="Pfam" id="PF01835">
    <property type="entry name" value="MG2"/>
    <property type="match status" value="1"/>
</dbReference>
<dbReference type="SMART" id="SM01419">
    <property type="entry name" value="Thiol-ester_cl"/>
    <property type="match status" value="1"/>
</dbReference>
<keyword evidence="3" id="KW-0646">Protease inhibitor</keyword>
<keyword evidence="2 4" id="KW-0732">Signal</keyword>
<evidence type="ECO:0000313" key="8">
    <source>
        <dbReference type="Proteomes" id="UP000005234"/>
    </source>
</evidence>
<evidence type="ECO:0000259" key="6">
    <source>
        <dbReference type="SMART" id="SM01360"/>
    </source>
</evidence>
<keyword evidence="3" id="KW-1003">Cell membrane</keyword>
<evidence type="ECO:0000313" key="7">
    <source>
        <dbReference type="EMBL" id="AFC87192.1"/>
    </source>
</evidence>
<dbReference type="Proteomes" id="UP000005234">
    <property type="component" value="Chromosome"/>
</dbReference>
<dbReference type="InterPro" id="IPR049120">
    <property type="entry name" value="A2M_bMG2"/>
</dbReference>
<dbReference type="Pfam" id="PF11974">
    <property type="entry name" value="bMG3"/>
    <property type="match status" value="1"/>
</dbReference>
<dbReference type="Pfam" id="PF17962">
    <property type="entry name" value="bMG6"/>
    <property type="match status" value="1"/>
</dbReference>
<dbReference type="SUPFAM" id="SSF48239">
    <property type="entry name" value="Terpenoid cyclases/Protein prenyltransferases"/>
    <property type="match status" value="1"/>
</dbReference>
<proteinExistence type="inferred from homology"/>
<keyword evidence="3" id="KW-0472">Membrane</keyword>
<dbReference type="PANTHER" id="PTHR40094">
    <property type="entry name" value="ALPHA-2-MACROGLOBULIN HOMOLOG"/>
    <property type="match status" value="1"/>
</dbReference>
<feature type="domain" description="Alpha-2-macroglobulin bait region" evidence="5">
    <location>
        <begin position="756"/>
        <end position="899"/>
    </location>
</feature>
<dbReference type="InterPro" id="IPR002890">
    <property type="entry name" value="MG2"/>
</dbReference>
<dbReference type="InterPro" id="IPR040639">
    <property type="entry name" value="A2MG_MG1"/>
</dbReference>
<evidence type="ECO:0000256" key="3">
    <source>
        <dbReference type="PIRNR" id="PIRNR038980"/>
    </source>
</evidence>